<evidence type="ECO:0000256" key="1">
    <source>
        <dbReference type="ARBA" id="ARBA00000085"/>
    </source>
</evidence>
<keyword evidence="9" id="KW-0418">Kinase</keyword>
<feature type="transmembrane region" description="Helical" evidence="14">
    <location>
        <begin position="16"/>
        <end position="35"/>
    </location>
</feature>
<dbReference type="SMART" id="SM00304">
    <property type="entry name" value="HAMP"/>
    <property type="match status" value="1"/>
</dbReference>
<dbReference type="PANTHER" id="PTHR45528">
    <property type="entry name" value="SENSOR HISTIDINE KINASE CPXA"/>
    <property type="match status" value="1"/>
</dbReference>
<evidence type="ECO:0000256" key="8">
    <source>
        <dbReference type="ARBA" id="ARBA00022741"/>
    </source>
</evidence>
<dbReference type="InterPro" id="IPR003661">
    <property type="entry name" value="HisK_dim/P_dom"/>
</dbReference>
<dbReference type="InterPro" id="IPR003660">
    <property type="entry name" value="HAMP_dom"/>
</dbReference>
<name>A0ABY7VGW3_9GAMM</name>
<evidence type="ECO:0000256" key="13">
    <source>
        <dbReference type="ARBA" id="ARBA00023136"/>
    </source>
</evidence>
<sequence>MIKQVKALLSSIKVKLFCWFWLIAILSILTTRFIITQLSNDILTLAPHEGDRGHLHNISRRITRAQPADILDFLENFHRRGRLKMKRAFGTPPELWIKEVASGKLLTSSDNDLPVMKNYLSGKNFTELKTYQFPELRLTGPQQLTLNNKDYQFFVAVKENRKHFTMLFFSQLPPWVRIALPLVVSFIFCWLLARNLSKPILSMRSVANRLGDGDLSVRVNDAARRSDELGSLAKSFNQMAQKLELSLQAQKRLLGDVSHELRSPMTRLQIALGLAQKSSEDPANLSKHLQRCETEVHRLDQMIADVLALSRLENALHQLHFAKLDLAGLLEILIQDAQFTADEKSIKLVTKGIQSSQLQADSQLIASAIGNVLGNAVKYSPQDSNINVSLIHQDNYCVLSITDAGPGVPEHALEQLFDPFYRVAEARDRKTGGTGLGLAIAKQAVLAHRGKIEAKNNDSGGLTVTIQLPLDNFQPEQTDAG</sequence>
<dbReference type="InterPro" id="IPR004358">
    <property type="entry name" value="Sig_transdc_His_kin-like_C"/>
</dbReference>
<dbReference type="CDD" id="cd00082">
    <property type="entry name" value="HisKA"/>
    <property type="match status" value="1"/>
</dbReference>
<keyword evidence="5" id="KW-0597">Phosphoprotein</keyword>
<comment type="catalytic activity">
    <reaction evidence="1">
        <text>ATP + protein L-histidine = ADP + protein N-phospho-L-histidine.</text>
        <dbReference type="EC" id="2.7.13.3"/>
    </reaction>
</comment>
<evidence type="ECO:0000256" key="4">
    <source>
        <dbReference type="ARBA" id="ARBA00022475"/>
    </source>
</evidence>
<dbReference type="InterPro" id="IPR036890">
    <property type="entry name" value="HATPase_C_sf"/>
</dbReference>
<dbReference type="PANTHER" id="PTHR45528:SF1">
    <property type="entry name" value="SENSOR HISTIDINE KINASE CPXA"/>
    <property type="match status" value="1"/>
</dbReference>
<dbReference type="Gene3D" id="3.30.565.10">
    <property type="entry name" value="Histidine kinase-like ATPase, C-terminal domain"/>
    <property type="match status" value="1"/>
</dbReference>
<evidence type="ECO:0000256" key="14">
    <source>
        <dbReference type="SAM" id="Phobius"/>
    </source>
</evidence>
<evidence type="ECO:0000256" key="5">
    <source>
        <dbReference type="ARBA" id="ARBA00022553"/>
    </source>
</evidence>
<dbReference type="Gene3D" id="6.10.340.10">
    <property type="match status" value="1"/>
</dbReference>
<evidence type="ECO:0000256" key="6">
    <source>
        <dbReference type="ARBA" id="ARBA00022679"/>
    </source>
</evidence>
<dbReference type="InterPro" id="IPR005467">
    <property type="entry name" value="His_kinase_dom"/>
</dbReference>
<organism evidence="17 18">
    <name type="scientific">Thalassomonas haliotis</name>
    <dbReference type="NCBI Taxonomy" id="485448"/>
    <lineage>
        <taxon>Bacteria</taxon>
        <taxon>Pseudomonadati</taxon>
        <taxon>Pseudomonadota</taxon>
        <taxon>Gammaproteobacteria</taxon>
        <taxon>Alteromonadales</taxon>
        <taxon>Colwelliaceae</taxon>
        <taxon>Thalassomonas</taxon>
    </lineage>
</organism>
<protein>
    <recommendedName>
        <fullName evidence="3">histidine kinase</fullName>
        <ecNumber evidence="3">2.7.13.3</ecNumber>
    </recommendedName>
</protein>
<keyword evidence="11 14" id="KW-1133">Transmembrane helix</keyword>
<gene>
    <name evidence="17" type="ORF">H3N35_01980</name>
</gene>
<dbReference type="InterPro" id="IPR050398">
    <property type="entry name" value="HssS/ArlS-like"/>
</dbReference>
<dbReference type="Pfam" id="PF02518">
    <property type="entry name" value="HATPase_c"/>
    <property type="match status" value="1"/>
</dbReference>
<keyword evidence="7 14" id="KW-0812">Transmembrane</keyword>
<keyword evidence="10" id="KW-0067">ATP-binding</keyword>
<reference evidence="17 18" key="1">
    <citation type="journal article" date="2022" name="Mar. Drugs">
        <title>Bioassay-Guided Fractionation Leads to the Detection of Cholic Acid Generated by the Rare Thalassomonas sp.</title>
        <authorList>
            <person name="Pheiffer F."/>
            <person name="Schneider Y.K."/>
            <person name="Hansen E.H."/>
            <person name="Andersen J.H."/>
            <person name="Isaksson J."/>
            <person name="Busche T."/>
            <person name="R C."/>
            <person name="Kalinowski J."/>
            <person name="Zyl L.V."/>
            <person name="Trindade M."/>
        </authorList>
    </citation>
    <scope>NUCLEOTIDE SEQUENCE [LARGE SCALE GENOMIC DNA]</scope>
    <source>
        <strain evidence="17 18">A5K-61T</strain>
    </source>
</reference>
<keyword evidence="13 14" id="KW-0472">Membrane</keyword>
<dbReference type="SUPFAM" id="SSF158472">
    <property type="entry name" value="HAMP domain-like"/>
    <property type="match status" value="1"/>
</dbReference>
<evidence type="ECO:0000256" key="12">
    <source>
        <dbReference type="ARBA" id="ARBA00023012"/>
    </source>
</evidence>
<evidence type="ECO:0000256" key="3">
    <source>
        <dbReference type="ARBA" id="ARBA00012438"/>
    </source>
</evidence>
<keyword evidence="4" id="KW-1003">Cell membrane</keyword>
<evidence type="ECO:0000259" key="15">
    <source>
        <dbReference type="PROSITE" id="PS50109"/>
    </source>
</evidence>
<dbReference type="Pfam" id="PF00672">
    <property type="entry name" value="HAMP"/>
    <property type="match status" value="1"/>
</dbReference>
<evidence type="ECO:0000256" key="11">
    <source>
        <dbReference type="ARBA" id="ARBA00022989"/>
    </source>
</evidence>
<dbReference type="SUPFAM" id="SSF47384">
    <property type="entry name" value="Homodimeric domain of signal transducing histidine kinase"/>
    <property type="match status" value="1"/>
</dbReference>
<keyword evidence="8" id="KW-0547">Nucleotide-binding</keyword>
<evidence type="ECO:0000256" key="10">
    <source>
        <dbReference type="ARBA" id="ARBA00022840"/>
    </source>
</evidence>
<accession>A0ABY7VGW3</accession>
<dbReference type="Gene3D" id="1.10.287.130">
    <property type="match status" value="1"/>
</dbReference>
<evidence type="ECO:0000256" key="7">
    <source>
        <dbReference type="ARBA" id="ARBA00022692"/>
    </source>
</evidence>
<dbReference type="InterPro" id="IPR036097">
    <property type="entry name" value="HisK_dim/P_sf"/>
</dbReference>
<dbReference type="SMART" id="SM00387">
    <property type="entry name" value="HATPase_c"/>
    <property type="match status" value="1"/>
</dbReference>
<dbReference type="InterPro" id="IPR003594">
    <property type="entry name" value="HATPase_dom"/>
</dbReference>
<dbReference type="RefSeq" id="WP_274052550.1">
    <property type="nucleotide sequence ID" value="NZ_CP059693.1"/>
</dbReference>
<comment type="subcellular location">
    <subcellularLocation>
        <location evidence="2">Cell membrane</location>
        <topology evidence="2">Multi-pass membrane protein</topology>
    </subcellularLocation>
</comment>
<dbReference type="EMBL" id="CP059693">
    <property type="protein sequence ID" value="WDE12280.1"/>
    <property type="molecule type" value="Genomic_DNA"/>
</dbReference>
<proteinExistence type="predicted"/>
<dbReference type="SUPFAM" id="SSF55874">
    <property type="entry name" value="ATPase domain of HSP90 chaperone/DNA topoisomerase II/histidine kinase"/>
    <property type="match status" value="1"/>
</dbReference>
<keyword evidence="12" id="KW-0902">Two-component regulatory system</keyword>
<evidence type="ECO:0000259" key="16">
    <source>
        <dbReference type="PROSITE" id="PS50885"/>
    </source>
</evidence>
<dbReference type="Pfam" id="PF00512">
    <property type="entry name" value="HisKA"/>
    <property type="match status" value="1"/>
</dbReference>
<dbReference type="SMART" id="SM00388">
    <property type="entry name" value="HisKA"/>
    <property type="match status" value="1"/>
</dbReference>
<feature type="domain" description="Histidine kinase" evidence="15">
    <location>
        <begin position="256"/>
        <end position="472"/>
    </location>
</feature>
<dbReference type="Proteomes" id="UP001215231">
    <property type="component" value="Chromosome"/>
</dbReference>
<dbReference type="EC" id="2.7.13.3" evidence="3"/>
<feature type="domain" description="HAMP" evidence="16">
    <location>
        <begin position="194"/>
        <end position="248"/>
    </location>
</feature>
<dbReference type="CDD" id="cd06225">
    <property type="entry name" value="HAMP"/>
    <property type="match status" value="1"/>
</dbReference>
<evidence type="ECO:0000256" key="9">
    <source>
        <dbReference type="ARBA" id="ARBA00022777"/>
    </source>
</evidence>
<dbReference type="PROSITE" id="PS50885">
    <property type="entry name" value="HAMP"/>
    <property type="match status" value="1"/>
</dbReference>
<evidence type="ECO:0000313" key="18">
    <source>
        <dbReference type="Proteomes" id="UP001215231"/>
    </source>
</evidence>
<evidence type="ECO:0000256" key="2">
    <source>
        <dbReference type="ARBA" id="ARBA00004651"/>
    </source>
</evidence>
<dbReference type="PRINTS" id="PR00344">
    <property type="entry name" value="BCTRLSENSOR"/>
</dbReference>
<dbReference type="PROSITE" id="PS50109">
    <property type="entry name" value="HIS_KIN"/>
    <property type="match status" value="1"/>
</dbReference>
<evidence type="ECO:0000313" key="17">
    <source>
        <dbReference type="EMBL" id="WDE12280.1"/>
    </source>
</evidence>
<keyword evidence="6" id="KW-0808">Transferase</keyword>
<keyword evidence="18" id="KW-1185">Reference proteome</keyword>